<evidence type="ECO:0000313" key="3">
    <source>
        <dbReference type="Proteomes" id="UP001212152"/>
    </source>
</evidence>
<reference evidence="2" key="1">
    <citation type="submission" date="2020-05" db="EMBL/GenBank/DDBJ databases">
        <title>Phylogenomic resolution of chytrid fungi.</title>
        <authorList>
            <person name="Stajich J.E."/>
            <person name="Amses K."/>
            <person name="Simmons R."/>
            <person name="Seto K."/>
            <person name="Myers J."/>
            <person name="Bonds A."/>
            <person name="Quandt C.A."/>
            <person name="Barry K."/>
            <person name="Liu P."/>
            <person name="Grigoriev I."/>
            <person name="Longcore J.E."/>
            <person name="James T.Y."/>
        </authorList>
    </citation>
    <scope>NUCLEOTIDE SEQUENCE</scope>
    <source>
        <strain evidence="2">JEL0379</strain>
    </source>
</reference>
<dbReference type="AlphaFoldDB" id="A0AAD5XM41"/>
<name>A0AAD5XM41_9FUNG</name>
<evidence type="ECO:0000313" key="2">
    <source>
        <dbReference type="EMBL" id="KAJ3176716.1"/>
    </source>
</evidence>
<accession>A0AAD5XM41</accession>
<feature type="region of interest" description="Disordered" evidence="1">
    <location>
        <begin position="1"/>
        <end position="23"/>
    </location>
</feature>
<proteinExistence type="predicted"/>
<feature type="compositionally biased region" description="Polar residues" evidence="1">
    <location>
        <begin position="1"/>
        <end position="11"/>
    </location>
</feature>
<organism evidence="2 3">
    <name type="scientific">Geranomyces variabilis</name>
    <dbReference type="NCBI Taxonomy" id="109894"/>
    <lineage>
        <taxon>Eukaryota</taxon>
        <taxon>Fungi</taxon>
        <taxon>Fungi incertae sedis</taxon>
        <taxon>Chytridiomycota</taxon>
        <taxon>Chytridiomycota incertae sedis</taxon>
        <taxon>Chytridiomycetes</taxon>
        <taxon>Spizellomycetales</taxon>
        <taxon>Powellomycetaceae</taxon>
        <taxon>Geranomyces</taxon>
    </lineage>
</organism>
<feature type="region of interest" description="Disordered" evidence="1">
    <location>
        <begin position="200"/>
        <end position="227"/>
    </location>
</feature>
<keyword evidence="3" id="KW-1185">Reference proteome</keyword>
<gene>
    <name evidence="2" type="ORF">HDU87_004855</name>
</gene>
<sequence>MTQHQAKTETPSYEYHGGAAPPKATAKIAEKPKEVTEVKDAVVHETIAAVEREEIQPVVDRTREETEIVQVVQPVLDVQTEAPTVEKVELEAETHKFREKAKAEDVKKYETQAAAFKDAVNEKEVVHEKVFLEPIIHETVKKTIITEVQPVIERVVHQTHVVEETQHVKETFVKAPVVHDQEVAPPISVEQFEHLAGSSGSAKVKSARSPKVEAITSPTSPGPMTRLKRKKLSEAAEGPGAGAITYGNADGAVDVSHPAVKDVDEPSTIHGTMTKIAGVVEGVVGELVGSDSMVADAAAKKAEAALELQAAGAAKKRKVA</sequence>
<evidence type="ECO:0000256" key="1">
    <source>
        <dbReference type="SAM" id="MobiDB-lite"/>
    </source>
</evidence>
<dbReference type="Proteomes" id="UP001212152">
    <property type="component" value="Unassembled WGS sequence"/>
</dbReference>
<protein>
    <recommendedName>
        <fullName evidence="4">Allergen</fullName>
    </recommendedName>
</protein>
<dbReference type="EMBL" id="JADGJQ010000038">
    <property type="protein sequence ID" value="KAJ3176716.1"/>
    <property type="molecule type" value="Genomic_DNA"/>
</dbReference>
<evidence type="ECO:0008006" key="4">
    <source>
        <dbReference type="Google" id="ProtNLM"/>
    </source>
</evidence>
<comment type="caution">
    <text evidence="2">The sequence shown here is derived from an EMBL/GenBank/DDBJ whole genome shotgun (WGS) entry which is preliminary data.</text>
</comment>
<feature type="compositionally biased region" description="Low complexity" evidence="1">
    <location>
        <begin position="200"/>
        <end position="209"/>
    </location>
</feature>